<evidence type="ECO:0000313" key="14">
    <source>
        <dbReference type="Proteomes" id="UP000295506"/>
    </source>
</evidence>
<dbReference type="EMBL" id="SOBK01000006">
    <property type="protein sequence ID" value="TDT88371.1"/>
    <property type="molecule type" value="Genomic_DNA"/>
</dbReference>
<evidence type="ECO:0000259" key="10">
    <source>
        <dbReference type="PROSITE" id="PS51123"/>
    </source>
</evidence>
<dbReference type="Proteomes" id="UP000295506">
    <property type="component" value="Unassembled WGS sequence"/>
</dbReference>
<dbReference type="KEGG" id="dej:AWY79_12245"/>
<evidence type="ECO:0000256" key="2">
    <source>
        <dbReference type="ARBA" id="ARBA00008914"/>
    </source>
</evidence>
<keyword evidence="5 9" id="KW-1133">Transmembrane helix</keyword>
<evidence type="ECO:0000256" key="1">
    <source>
        <dbReference type="ARBA" id="ARBA00004162"/>
    </source>
</evidence>
<evidence type="ECO:0000256" key="5">
    <source>
        <dbReference type="ARBA" id="ARBA00022989"/>
    </source>
</evidence>
<dbReference type="PROSITE" id="PS51123">
    <property type="entry name" value="OMPA_2"/>
    <property type="match status" value="1"/>
</dbReference>
<keyword evidence="11" id="KW-0966">Cell projection</keyword>
<organism evidence="12 14">
    <name type="scientific">Pseudodesulfovibrio indicus</name>
    <dbReference type="NCBI Taxonomy" id="1716143"/>
    <lineage>
        <taxon>Bacteria</taxon>
        <taxon>Pseudomonadati</taxon>
        <taxon>Thermodesulfobacteriota</taxon>
        <taxon>Desulfovibrionia</taxon>
        <taxon>Desulfovibrionales</taxon>
        <taxon>Desulfovibrionaceae</taxon>
    </lineage>
</organism>
<keyword evidence="3" id="KW-1003">Cell membrane</keyword>
<dbReference type="InterPro" id="IPR036737">
    <property type="entry name" value="OmpA-like_sf"/>
</dbReference>
<dbReference type="RefSeq" id="WP_066804282.1">
    <property type="nucleotide sequence ID" value="NZ_CP014206.1"/>
</dbReference>
<dbReference type="InterPro" id="IPR006665">
    <property type="entry name" value="OmpA-like"/>
</dbReference>
<name>A0A126QPW6_9BACT</name>
<sequence length="255" mass="28479">MAGKAEEVIRRKPPEDPPGDEGLPPWMATFADMVTLLLCFFVLLLSFAEQSEEKYRDALGSLKGAFGVKETRAVSDEMAQYNTSSKATKEMAAKISHDERLLLSVVMRIKSLLEKVDTKLMEGAGVSADRDGVVFSASSAALFKPETAELRPEASEILDAVIKVLKDYKLNIVVRGHTDDRPISTSRYPSNWELSASRAAVALDYIINKGKIEINRAKAVGYADTRPLVPNDTEEDRRKNQRVEFYLHMPQRDAW</sequence>
<evidence type="ECO:0000313" key="12">
    <source>
        <dbReference type="EMBL" id="TDT88371.1"/>
    </source>
</evidence>
<dbReference type="InterPro" id="IPR050330">
    <property type="entry name" value="Bact_OuterMem_StrucFunc"/>
</dbReference>
<keyword evidence="11" id="KW-0969">Cilium</keyword>
<dbReference type="Gene3D" id="3.30.1330.60">
    <property type="entry name" value="OmpA-like domain"/>
    <property type="match status" value="1"/>
</dbReference>
<evidence type="ECO:0000256" key="4">
    <source>
        <dbReference type="ARBA" id="ARBA00022692"/>
    </source>
</evidence>
<dbReference type="Proteomes" id="UP000055611">
    <property type="component" value="Chromosome"/>
</dbReference>
<proteinExistence type="inferred from homology"/>
<evidence type="ECO:0000313" key="13">
    <source>
        <dbReference type="Proteomes" id="UP000055611"/>
    </source>
</evidence>
<dbReference type="PANTHER" id="PTHR30329:SF21">
    <property type="entry name" value="LIPOPROTEIN YIAD-RELATED"/>
    <property type="match status" value="1"/>
</dbReference>
<feature type="domain" description="OmpA-like" evidence="10">
    <location>
        <begin position="130"/>
        <end position="251"/>
    </location>
</feature>
<dbReference type="AlphaFoldDB" id="A0A126QPW6"/>
<evidence type="ECO:0000313" key="11">
    <source>
        <dbReference type="EMBL" id="AMK11829.1"/>
    </source>
</evidence>
<accession>A0A126QPW6</accession>
<evidence type="ECO:0000256" key="8">
    <source>
        <dbReference type="SAM" id="MobiDB-lite"/>
    </source>
</evidence>
<comment type="subcellular location">
    <subcellularLocation>
        <location evidence="1">Cell membrane</location>
        <topology evidence="1">Single-pass membrane protein</topology>
    </subcellularLocation>
</comment>
<feature type="compositionally biased region" description="Basic and acidic residues" evidence="8">
    <location>
        <begin position="1"/>
        <end position="15"/>
    </location>
</feature>
<dbReference type="GO" id="GO:0005886">
    <property type="term" value="C:plasma membrane"/>
    <property type="evidence" value="ECO:0007669"/>
    <property type="project" value="UniProtKB-SubCell"/>
</dbReference>
<protein>
    <submittedName>
        <fullName evidence="12">Chemotaxis protein MotB</fullName>
    </submittedName>
    <submittedName>
        <fullName evidence="11">Flagellar motor protein MotB</fullName>
    </submittedName>
</protein>
<feature type="transmembrane region" description="Helical" evidence="9">
    <location>
        <begin position="26"/>
        <end position="47"/>
    </location>
</feature>
<dbReference type="EMBL" id="CP014206">
    <property type="protein sequence ID" value="AMK11829.1"/>
    <property type="molecule type" value="Genomic_DNA"/>
</dbReference>
<keyword evidence="11" id="KW-0282">Flagellum</keyword>
<dbReference type="Pfam" id="PF00691">
    <property type="entry name" value="OmpA"/>
    <property type="match status" value="1"/>
</dbReference>
<dbReference type="CDD" id="cd07185">
    <property type="entry name" value="OmpA_C-like"/>
    <property type="match status" value="1"/>
</dbReference>
<evidence type="ECO:0000256" key="7">
    <source>
        <dbReference type="PROSITE-ProRule" id="PRU00473"/>
    </source>
</evidence>
<dbReference type="PANTHER" id="PTHR30329">
    <property type="entry name" value="STATOR ELEMENT OF FLAGELLAR MOTOR COMPLEX"/>
    <property type="match status" value="1"/>
</dbReference>
<reference evidence="12 14" key="2">
    <citation type="submission" date="2019-03" db="EMBL/GenBank/DDBJ databases">
        <title>Genomic Encyclopedia of Type Strains, Phase IV (KMG-IV): sequencing the most valuable type-strain genomes for metagenomic binning, comparative biology and taxonomic classification.</title>
        <authorList>
            <person name="Goeker M."/>
        </authorList>
    </citation>
    <scope>NUCLEOTIDE SEQUENCE [LARGE SCALE GENOMIC DNA]</scope>
    <source>
        <strain evidence="12 14">DSM 101483</strain>
    </source>
</reference>
<comment type="similarity">
    <text evidence="2">Belongs to the MotB family.</text>
</comment>
<keyword evidence="4 9" id="KW-0812">Transmembrane</keyword>
<evidence type="ECO:0000256" key="9">
    <source>
        <dbReference type="SAM" id="Phobius"/>
    </source>
</evidence>
<dbReference type="Pfam" id="PF13677">
    <property type="entry name" value="MotB_plug"/>
    <property type="match status" value="1"/>
</dbReference>
<dbReference type="SUPFAM" id="SSF103088">
    <property type="entry name" value="OmpA-like"/>
    <property type="match status" value="1"/>
</dbReference>
<keyword evidence="6 7" id="KW-0472">Membrane</keyword>
<feature type="region of interest" description="Disordered" evidence="8">
    <location>
        <begin position="1"/>
        <end position="24"/>
    </location>
</feature>
<evidence type="ECO:0000256" key="3">
    <source>
        <dbReference type="ARBA" id="ARBA00022475"/>
    </source>
</evidence>
<reference evidence="11 13" key="1">
    <citation type="journal article" date="2016" name="Front. Microbiol.">
        <title>Genome Sequence of the Piezophilic, Mesophilic Sulfate-Reducing Bacterium Desulfovibrio indicus J2T.</title>
        <authorList>
            <person name="Cao J."/>
            <person name="Maignien L."/>
            <person name="Shao Z."/>
            <person name="Alain K."/>
            <person name="Jebbar M."/>
        </authorList>
    </citation>
    <scope>NUCLEOTIDE SEQUENCE [LARGE SCALE GENOMIC DNA]</scope>
    <source>
        <strain evidence="11 13">J2</strain>
    </source>
</reference>
<gene>
    <name evidence="11" type="ORF">AWY79_12245</name>
    <name evidence="12" type="ORF">EDC59_106187</name>
</gene>
<keyword evidence="13" id="KW-1185">Reference proteome</keyword>
<evidence type="ECO:0000256" key="6">
    <source>
        <dbReference type="ARBA" id="ARBA00023136"/>
    </source>
</evidence>
<dbReference type="OrthoDB" id="9783110at2"/>
<dbReference type="InterPro" id="IPR025713">
    <property type="entry name" value="MotB-like_N_dom"/>
</dbReference>